<gene>
    <name evidence="2" type="ORF">LtaPh_3415300</name>
</gene>
<dbReference type="Proteomes" id="UP000419144">
    <property type="component" value="Unassembled WGS sequence"/>
</dbReference>
<organism evidence="2 3">
    <name type="scientific">Leishmania tarentolae</name>
    <name type="common">Sauroleishmania tarentolae</name>
    <dbReference type="NCBI Taxonomy" id="5689"/>
    <lineage>
        <taxon>Eukaryota</taxon>
        <taxon>Discoba</taxon>
        <taxon>Euglenozoa</taxon>
        <taxon>Kinetoplastea</taxon>
        <taxon>Metakinetoplastina</taxon>
        <taxon>Trypanosomatida</taxon>
        <taxon>Trypanosomatidae</taxon>
        <taxon>Leishmaniinae</taxon>
        <taxon>Leishmania</taxon>
        <taxon>lizard Leishmania</taxon>
    </lineage>
</organism>
<accession>A0A640KS65</accession>
<dbReference type="AlphaFoldDB" id="A0A640KS65"/>
<feature type="compositionally biased region" description="Basic and acidic residues" evidence="1">
    <location>
        <begin position="200"/>
        <end position="225"/>
    </location>
</feature>
<feature type="compositionally biased region" description="Polar residues" evidence="1">
    <location>
        <begin position="239"/>
        <end position="257"/>
    </location>
</feature>
<sequence length="359" mass="39486">MYQCTRMRCGVFAAFLEELRKVPAYASYKSREGAKTYVDSASKALEFLKGEDPNEDPAIRSKRRQHKEMYEAVLRQQAVKAQEDAAERRSKLSWKEKLQLSFKEARESMAQMTSAKAGVMALLQHCTASHAAEVALEQGIDVKNVQMVFEKTAAKNSVSYEEVVVGYIDAPAASREEVMAFAEKLHKACPVAKSMHIEWRQGSSDLRRQEEGSTRSADEPHHETEQVASGVEWRESRTSSKLSSPFSAVDAESTTGLESMLAGMPGSRRTYSSISSRAAQGGGSSSLRDGEDELHFPDFKGRSEASDYRRNGSSRDKDPSRETSAASHPPQPPVSTPAATAQPELCNTDPASPSSLPKR</sequence>
<evidence type="ECO:0008006" key="4">
    <source>
        <dbReference type="Google" id="ProtNLM"/>
    </source>
</evidence>
<dbReference type="Gene3D" id="3.30.300.20">
    <property type="match status" value="1"/>
</dbReference>
<dbReference type="VEuPathDB" id="TriTrypDB:LtaPh_3415300"/>
<feature type="compositionally biased region" description="Polar residues" evidence="1">
    <location>
        <begin position="349"/>
        <end position="359"/>
    </location>
</feature>
<dbReference type="OrthoDB" id="265231at2759"/>
<reference evidence="2" key="1">
    <citation type="submission" date="2019-11" db="EMBL/GenBank/DDBJ databases">
        <title>Leishmania tarentolae CDS.</title>
        <authorList>
            <person name="Goto Y."/>
            <person name="Yamagishi J."/>
        </authorList>
    </citation>
    <scope>NUCLEOTIDE SEQUENCE [LARGE SCALE GENOMIC DNA]</scope>
    <source>
        <strain evidence="2">Parrot Tar II</strain>
    </source>
</reference>
<evidence type="ECO:0000313" key="3">
    <source>
        <dbReference type="Proteomes" id="UP000419144"/>
    </source>
</evidence>
<proteinExistence type="predicted"/>
<dbReference type="EMBL" id="BLBS01000054">
    <property type="protein sequence ID" value="GET92228.1"/>
    <property type="molecule type" value="Genomic_DNA"/>
</dbReference>
<feature type="region of interest" description="Disordered" evidence="1">
    <location>
        <begin position="200"/>
        <end position="359"/>
    </location>
</feature>
<protein>
    <recommendedName>
        <fullName evidence="4">OsmC-like protein</fullName>
    </recommendedName>
</protein>
<evidence type="ECO:0000313" key="2">
    <source>
        <dbReference type="EMBL" id="GET92228.1"/>
    </source>
</evidence>
<dbReference type="InterPro" id="IPR015946">
    <property type="entry name" value="KH_dom-like_a/b"/>
</dbReference>
<dbReference type="SUPFAM" id="SSF82784">
    <property type="entry name" value="OsmC-like"/>
    <property type="match status" value="1"/>
</dbReference>
<evidence type="ECO:0000256" key="1">
    <source>
        <dbReference type="SAM" id="MobiDB-lite"/>
    </source>
</evidence>
<comment type="caution">
    <text evidence="2">The sequence shown here is derived from an EMBL/GenBank/DDBJ whole genome shotgun (WGS) entry which is preliminary data.</text>
</comment>
<name>A0A640KS65_LEITA</name>
<feature type="compositionally biased region" description="Basic and acidic residues" evidence="1">
    <location>
        <begin position="293"/>
        <end position="321"/>
    </location>
</feature>
<dbReference type="InterPro" id="IPR036102">
    <property type="entry name" value="OsmC/Ohrsf"/>
</dbReference>
<keyword evidence="3" id="KW-1185">Reference proteome</keyword>